<dbReference type="PRINTS" id="PR01790">
    <property type="entry name" value="SMP30FAMILY"/>
</dbReference>
<gene>
    <name evidence="3" type="ORF">JT362_02885</name>
</gene>
<dbReference type="Proteomes" id="UP001156441">
    <property type="component" value="Unassembled WGS sequence"/>
</dbReference>
<proteinExistence type="inferred from homology"/>
<dbReference type="InterPro" id="IPR005511">
    <property type="entry name" value="SMP-30"/>
</dbReference>
<comment type="caution">
    <text evidence="3">The sequence shown here is derived from an EMBL/GenBank/DDBJ whole genome shotgun (WGS) entry which is preliminary data.</text>
</comment>
<keyword evidence="4" id="KW-1185">Reference proteome</keyword>
<dbReference type="Gene3D" id="2.120.10.30">
    <property type="entry name" value="TolB, C-terminal domain"/>
    <property type="match status" value="1"/>
</dbReference>
<protein>
    <submittedName>
        <fullName evidence="3">SMP-30/gluconolactonase/LRE family protein</fullName>
    </submittedName>
</protein>
<evidence type="ECO:0000313" key="3">
    <source>
        <dbReference type="EMBL" id="MCT2582068.1"/>
    </source>
</evidence>
<comment type="similarity">
    <text evidence="1">Belongs to the SMP-30/CGR1 family.</text>
</comment>
<dbReference type="InterPro" id="IPR013658">
    <property type="entry name" value="SGL"/>
</dbReference>
<name>A0ABT2J2I4_9PSEU</name>
<dbReference type="EMBL" id="JAFFZE010000004">
    <property type="protein sequence ID" value="MCT2582068.1"/>
    <property type="molecule type" value="Genomic_DNA"/>
</dbReference>
<feature type="domain" description="SMP-30/Gluconolactonase/LRE-like region" evidence="2">
    <location>
        <begin position="17"/>
        <end position="258"/>
    </location>
</feature>
<dbReference type="SUPFAM" id="SSF63829">
    <property type="entry name" value="Calcium-dependent phosphotriesterase"/>
    <property type="match status" value="1"/>
</dbReference>
<dbReference type="PANTHER" id="PTHR10907:SF47">
    <property type="entry name" value="REGUCALCIN"/>
    <property type="match status" value="1"/>
</dbReference>
<organism evidence="3 4">
    <name type="scientific">Actinophytocola gossypii</name>
    <dbReference type="NCBI Taxonomy" id="2812003"/>
    <lineage>
        <taxon>Bacteria</taxon>
        <taxon>Bacillati</taxon>
        <taxon>Actinomycetota</taxon>
        <taxon>Actinomycetes</taxon>
        <taxon>Pseudonocardiales</taxon>
        <taxon>Pseudonocardiaceae</taxon>
    </lineage>
</organism>
<sequence length="285" mass="30484">MAISTAEVVRDGFQYLEGIRWHDDELWFSDIPRGTVYRMGTDGELAVAATVHKHPSGLGFTSDGTALVVTQDDCCLRRITPSGDTEVVADMSELAFAANDMWVDPQGRAYVGQIGYDLFGGGEAKGSHLVVVDPDGTVRTAGKDLLCPNGVQLTSDGKTLVVAESFAQRLTAFDVDERGELSNQRVFAQFESSEEVVDGLCVDAEGAVWVACPFLGEVRRVIDGGEVTDRVRVATDGQLAIACALGGADRRTLYVIAADTTLERMSNDYEGTARVEAAAVRVPAA</sequence>
<dbReference type="PANTHER" id="PTHR10907">
    <property type="entry name" value="REGUCALCIN"/>
    <property type="match status" value="1"/>
</dbReference>
<evidence type="ECO:0000313" key="4">
    <source>
        <dbReference type="Proteomes" id="UP001156441"/>
    </source>
</evidence>
<accession>A0ABT2J2I4</accession>
<evidence type="ECO:0000256" key="1">
    <source>
        <dbReference type="ARBA" id="ARBA00008853"/>
    </source>
</evidence>
<dbReference type="InterPro" id="IPR011042">
    <property type="entry name" value="6-blade_b-propeller_TolB-like"/>
</dbReference>
<reference evidence="3 4" key="1">
    <citation type="submission" date="2021-02" db="EMBL/GenBank/DDBJ databases">
        <title>Actinophytocola xerophila sp. nov., isolated from soil of cotton cropping field.</title>
        <authorList>
            <person name="Huang R."/>
            <person name="Chen X."/>
            <person name="Ge X."/>
            <person name="Liu W."/>
        </authorList>
    </citation>
    <scope>NUCLEOTIDE SEQUENCE [LARGE SCALE GENOMIC DNA]</scope>
    <source>
        <strain evidence="3 4">S1-96</strain>
    </source>
</reference>
<evidence type="ECO:0000259" key="2">
    <source>
        <dbReference type="Pfam" id="PF08450"/>
    </source>
</evidence>
<dbReference type="Pfam" id="PF08450">
    <property type="entry name" value="SGL"/>
    <property type="match status" value="1"/>
</dbReference>